<accession>A0AA36B259</accession>
<gene>
    <name evidence="2" type="ORF">OCTVUL_1B004724</name>
</gene>
<feature type="region of interest" description="Disordered" evidence="1">
    <location>
        <begin position="1"/>
        <end position="39"/>
    </location>
</feature>
<dbReference type="AlphaFoldDB" id="A0AA36B259"/>
<reference evidence="2" key="1">
    <citation type="submission" date="2023-08" db="EMBL/GenBank/DDBJ databases">
        <authorList>
            <person name="Alioto T."/>
            <person name="Alioto T."/>
            <person name="Gomez Garrido J."/>
        </authorList>
    </citation>
    <scope>NUCLEOTIDE SEQUENCE</scope>
</reference>
<proteinExistence type="predicted"/>
<dbReference type="Proteomes" id="UP001162480">
    <property type="component" value="Chromosome 7"/>
</dbReference>
<name>A0AA36B259_OCTVU</name>
<keyword evidence="3" id="KW-1185">Reference proteome</keyword>
<evidence type="ECO:0000256" key="1">
    <source>
        <dbReference type="SAM" id="MobiDB-lite"/>
    </source>
</evidence>
<evidence type="ECO:0000313" key="2">
    <source>
        <dbReference type="EMBL" id="CAI9726219.1"/>
    </source>
</evidence>
<evidence type="ECO:0000313" key="3">
    <source>
        <dbReference type="Proteomes" id="UP001162480"/>
    </source>
</evidence>
<dbReference type="EMBL" id="OX597820">
    <property type="protein sequence ID" value="CAI9726219.1"/>
    <property type="molecule type" value="Genomic_DNA"/>
</dbReference>
<protein>
    <submittedName>
        <fullName evidence="2">Uncharacterized protein</fullName>
    </submittedName>
</protein>
<organism evidence="2 3">
    <name type="scientific">Octopus vulgaris</name>
    <name type="common">Common octopus</name>
    <dbReference type="NCBI Taxonomy" id="6645"/>
    <lineage>
        <taxon>Eukaryota</taxon>
        <taxon>Metazoa</taxon>
        <taxon>Spiralia</taxon>
        <taxon>Lophotrochozoa</taxon>
        <taxon>Mollusca</taxon>
        <taxon>Cephalopoda</taxon>
        <taxon>Coleoidea</taxon>
        <taxon>Octopodiformes</taxon>
        <taxon>Octopoda</taxon>
        <taxon>Incirrata</taxon>
        <taxon>Octopodidae</taxon>
        <taxon>Octopus</taxon>
    </lineage>
</organism>
<sequence length="156" mass="17639">MPFTKQMELFPRGKGMSPSSKTPSSNVENDESEVEYNDKSDMDSDMDILVVIFIWGIDHLILVWHNLPQRLDQLTPKVGKVKPFGIHLFKGHSNFQCENRKLELATNVAQGLNLKNWRSGQECPLGYLERVADTGTEFQCTVKNVGVRGESLIDIC</sequence>